<evidence type="ECO:0000313" key="4">
    <source>
        <dbReference type="Proteomes" id="UP000054937"/>
    </source>
</evidence>
<dbReference type="EMBL" id="LDAU01000056">
    <property type="protein sequence ID" value="KRX08982.1"/>
    <property type="molecule type" value="Genomic_DNA"/>
</dbReference>
<gene>
    <name evidence="3" type="ORF">PPERSA_08185</name>
</gene>
<comment type="caution">
    <text evidence="3">The sequence shown here is derived from an EMBL/GenBank/DDBJ whole genome shotgun (WGS) entry which is preliminary data.</text>
</comment>
<dbReference type="AlphaFoldDB" id="A0A0V0R383"/>
<evidence type="ECO:0000313" key="3">
    <source>
        <dbReference type="EMBL" id="KRX08982.1"/>
    </source>
</evidence>
<sequence length="159" mass="18657">MKCSQFSSNQTNQKSSHFDQQKLQEESKKLDDEFVNYLHQAQKNLNEFSKHEKIRIELWLKKLCEVTTNPIWKQNRNLYITILLEMLQNGIVWEPFTHVPPDGPLQRLSKYDLIMPWTKTNQSSYKLSQNSLLGRGASPYTPNKYSSVCSRHHTSTAKK</sequence>
<dbReference type="Pfam" id="PF14846">
    <property type="entry name" value="DUF4485"/>
    <property type="match status" value="1"/>
</dbReference>
<dbReference type="Proteomes" id="UP000054937">
    <property type="component" value="Unassembled WGS sequence"/>
</dbReference>
<reference evidence="3 4" key="1">
    <citation type="journal article" date="2015" name="Sci. Rep.">
        <title>Genome of the facultative scuticociliatosis pathogen Pseudocohnilembus persalinus provides insight into its virulence through horizontal gene transfer.</title>
        <authorList>
            <person name="Xiong J."/>
            <person name="Wang G."/>
            <person name="Cheng J."/>
            <person name="Tian M."/>
            <person name="Pan X."/>
            <person name="Warren A."/>
            <person name="Jiang C."/>
            <person name="Yuan D."/>
            <person name="Miao W."/>
        </authorList>
    </citation>
    <scope>NUCLEOTIDE SEQUENCE [LARGE SCALE GENOMIC DNA]</scope>
    <source>
        <strain evidence="3">36N120E</strain>
    </source>
</reference>
<feature type="domain" description="DUF4485" evidence="2">
    <location>
        <begin position="30"/>
        <end position="111"/>
    </location>
</feature>
<accession>A0A0V0R383</accession>
<evidence type="ECO:0000259" key="2">
    <source>
        <dbReference type="Pfam" id="PF14846"/>
    </source>
</evidence>
<evidence type="ECO:0000256" key="1">
    <source>
        <dbReference type="SAM" id="MobiDB-lite"/>
    </source>
</evidence>
<dbReference type="PANTHER" id="PTHR18871">
    <property type="entry name" value="CENTROSOMAL PROTEIN OF 112 KDA"/>
    <property type="match status" value="1"/>
</dbReference>
<dbReference type="InterPro" id="IPR055310">
    <property type="entry name" value="CEP112"/>
</dbReference>
<dbReference type="OrthoDB" id="78101at2759"/>
<dbReference type="InParanoid" id="A0A0V0R383"/>
<name>A0A0V0R383_PSEPJ</name>
<feature type="region of interest" description="Disordered" evidence="1">
    <location>
        <begin position="1"/>
        <end position="22"/>
    </location>
</feature>
<keyword evidence="4" id="KW-1185">Reference proteome</keyword>
<feature type="compositionally biased region" description="Polar residues" evidence="1">
    <location>
        <begin position="1"/>
        <end position="15"/>
    </location>
</feature>
<dbReference type="InterPro" id="IPR027831">
    <property type="entry name" value="DUF4485"/>
</dbReference>
<dbReference type="PANTHER" id="PTHR18871:SF2">
    <property type="entry name" value="CENTROSOMAL PROTEIN OF 112 KDA"/>
    <property type="match status" value="1"/>
</dbReference>
<proteinExistence type="predicted"/>
<organism evidence="3 4">
    <name type="scientific">Pseudocohnilembus persalinus</name>
    <name type="common">Ciliate</name>
    <dbReference type="NCBI Taxonomy" id="266149"/>
    <lineage>
        <taxon>Eukaryota</taxon>
        <taxon>Sar</taxon>
        <taxon>Alveolata</taxon>
        <taxon>Ciliophora</taxon>
        <taxon>Intramacronucleata</taxon>
        <taxon>Oligohymenophorea</taxon>
        <taxon>Scuticociliatia</taxon>
        <taxon>Philasterida</taxon>
        <taxon>Pseudocohnilembidae</taxon>
        <taxon>Pseudocohnilembus</taxon>
    </lineage>
</organism>
<protein>
    <recommendedName>
        <fullName evidence="2">DUF4485 domain-containing protein</fullName>
    </recommendedName>
</protein>